<dbReference type="SUPFAM" id="SSF51445">
    <property type="entry name" value="(Trans)glycosidases"/>
    <property type="match status" value="1"/>
</dbReference>
<evidence type="ECO:0000313" key="2">
    <source>
        <dbReference type="Proteomes" id="UP000044071"/>
    </source>
</evidence>
<dbReference type="EMBL" id="CCSB01000001">
    <property type="protein sequence ID" value="CDZ76573.1"/>
    <property type="molecule type" value="Genomic_DNA"/>
</dbReference>
<organism evidence="1 2">
    <name type="scientific">Legionella massiliensis</name>
    <dbReference type="NCBI Taxonomy" id="1034943"/>
    <lineage>
        <taxon>Bacteria</taxon>
        <taxon>Pseudomonadati</taxon>
        <taxon>Pseudomonadota</taxon>
        <taxon>Gammaproteobacteria</taxon>
        <taxon>Legionellales</taxon>
        <taxon>Legionellaceae</taxon>
        <taxon>Legionella</taxon>
    </lineage>
</organism>
<reference evidence="1 2" key="1">
    <citation type="submission" date="2014-06" db="EMBL/GenBank/DDBJ databases">
        <authorList>
            <person name="Urmite Genomes Urmite Genomes"/>
        </authorList>
    </citation>
    <scope>NUCLEOTIDE SEQUENCE [LARGE SCALE GENOMIC DNA]</scope>
</reference>
<dbReference type="AlphaFoldDB" id="A0A078KXW6"/>
<dbReference type="Proteomes" id="UP000044071">
    <property type="component" value="Unassembled WGS sequence"/>
</dbReference>
<dbReference type="RefSeq" id="WP_141650418.1">
    <property type="nucleotide sequence ID" value="NZ_CCVW01000001.1"/>
</dbReference>
<name>A0A078KXW6_9GAMM</name>
<keyword evidence="2" id="KW-1185">Reference proteome</keyword>
<proteinExistence type="predicted"/>
<dbReference type="STRING" id="1034943.BN59_00847"/>
<accession>A0A078KXW6</accession>
<gene>
    <name evidence="1" type="ORF">BN59_00847</name>
</gene>
<sequence length="787" mass="89074">MRHRIHSDLMSKSEPSYPHNSILRMYNQFPFRLYADERLGIEQMTSYIPQIAAMNYNAVWINPLQATGSKSQLHPDGKNSVSGSLYAMSDDKALNPLIFPVPKSISEDEEQKELQQRQLRNWAKTVRDHGMFPLFDLVLNHIGIDEQGYNSLQLKLMEAESQTGLNLLLRETNARWPDIQGLDYYKTGTKKRGINTEPKDLDEAKIDLIFKLLWEPLITKYIIDYGFMGVRIDALTHIPVPVQQRIYQLVQELVRAKYGTDALIVGELMVGNAEPYLAALSACGLTHCMNPYSYFWGPDMEGGYDNSPKTSPFYQQNEQITHIILSPPKPIQSFKSLIVSHSDLNTSAKLQKETLYIFKRENLYYFAFNENETDICFNKAKITPIYALNRPSLLTLLTSHESIAEEIKQAGRSMGSQKTIKRDQQNAKVLEEAEAQRQRVLEKMAQSKKVQDTLLKEIEEIMRSPSLPNFPSQTKFAGGTVAVLGNHDVGTLQAKVMLDSAYSLALNNPMNDPVFKSQLSEIYKEFKQAVIKGVRSFNELVDKLQTRFQLSDIEVHQLIVELNMKMREKIFIQTMMSSGGWYSIAGDEFSLCHKPEVFSEFATSQFVGPSLTELAASANSQNDLRGFITGINAILDRLPKPSSQDKVTMYHAVLSSEDSHPDKHLYMVLHFSATTNQYQLIAHSSEAISRSRLFHEINKVFGEKLTLCQLLTIEQDGKVGSLIYQRDFAVSDDVEAEVPAEVEEVEEGRLGFKVLLKKNFWASPLLESIDSSAERNATNTSSSLGLS</sequence>
<protein>
    <submittedName>
        <fullName evidence="1">Alpha amylase, catalytic domain</fullName>
    </submittedName>
</protein>
<dbReference type="InterPro" id="IPR017853">
    <property type="entry name" value="GH"/>
</dbReference>
<dbReference type="Gene3D" id="3.20.20.80">
    <property type="entry name" value="Glycosidases"/>
    <property type="match status" value="1"/>
</dbReference>
<dbReference type="eggNOG" id="COG0366">
    <property type="taxonomic scope" value="Bacteria"/>
</dbReference>
<evidence type="ECO:0000313" key="1">
    <source>
        <dbReference type="EMBL" id="CDZ76573.1"/>
    </source>
</evidence>